<keyword evidence="8" id="KW-1003">Cell membrane</keyword>
<reference evidence="10 11" key="1">
    <citation type="journal article" date="2017" name="Elife">
        <title>Extensive horizontal gene transfer in cheese-associated bacteria.</title>
        <authorList>
            <person name="Bonham K.S."/>
            <person name="Wolfe B.E."/>
            <person name="Dutton R.J."/>
        </authorList>
    </citation>
    <scope>NUCLEOTIDE SEQUENCE [LARGE SCALE GENOMIC DNA]</scope>
    <source>
        <strain evidence="10 11">JB182</strain>
    </source>
</reference>
<keyword evidence="4 8" id="KW-0812">Transmembrane</keyword>
<keyword evidence="7 8" id="KW-0472">Membrane</keyword>
<dbReference type="InterPro" id="IPR038076">
    <property type="entry name" value="MgtE_N_sf"/>
</dbReference>
<comment type="subcellular location">
    <subcellularLocation>
        <location evidence="8">Cell membrane</location>
        <topology evidence="8">Multi-pass membrane protein</topology>
    </subcellularLocation>
    <subcellularLocation>
        <location evidence="1">Membrane</location>
        <topology evidence="1">Multi-pass membrane protein</topology>
    </subcellularLocation>
</comment>
<evidence type="ECO:0000256" key="7">
    <source>
        <dbReference type="ARBA" id="ARBA00023136"/>
    </source>
</evidence>
<gene>
    <name evidence="10" type="primary">mgtE</name>
    <name evidence="10" type="ORF">CIK84_00200</name>
</gene>
<dbReference type="InterPro" id="IPR036739">
    <property type="entry name" value="SLC41_membr_dom_sf"/>
</dbReference>
<feature type="transmembrane region" description="Helical" evidence="8">
    <location>
        <begin position="313"/>
        <end position="331"/>
    </location>
</feature>
<evidence type="ECO:0000256" key="4">
    <source>
        <dbReference type="ARBA" id="ARBA00022692"/>
    </source>
</evidence>
<dbReference type="SMART" id="SM00924">
    <property type="entry name" value="MgtE_N"/>
    <property type="match status" value="1"/>
</dbReference>
<evidence type="ECO:0000256" key="2">
    <source>
        <dbReference type="ARBA" id="ARBA00009749"/>
    </source>
</evidence>
<evidence type="ECO:0000256" key="1">
    <source>
        <dbReference type="ARBA" id="ARBA00004141"/>
    </source>
</evidence>
<evidence type="ECO:0000256" key="3">
    <source>
        <dbReference type="ARBA" id="ARBA00022448"/>
    </source>
</evidence>
<evidence type="ECO:0000256" key="8">
    <source>
        <dbReference type="RuleBase" id="RU362011"/>
    </source>
</evidence>
<feature type="transmembrane region" description="Helical" evidence="8">
    <location>
        <begin position="289"/>
        <end position="306"/>
    </location>
</feature>
<comment type="subunit">
    <text evidence="8">Homodimer.</text>
</comment>
<dbReference type="PANTHER" id="PTHR43773:SF1">
    <property type="entry name" value="MAGNESIUM TRANSPORTER MGTE"/>
    <property type="match status" value="1"/>
</dbReference>
<dbReference type="Pfam" id="PF03448">
    <property type="entry name" value="MgtE_N"/>
    <property type="match status" value="1"/>
</dbReference>
<dbReference type="SUPFAM" id="SSF158791">
    <property type="entry name" value="MgtE N-terminal domain-like"/>
    <property type="match status" value="1"/>
</dbReference>
<evidence type="ECO:0000256" key="6">
    <source>
        <dbReference type="ARBA" id="ARBA00022989"/>
    </source>
</evidence>
<dbReference type="Gene3D" id="1.10.357.20">
    <property type="entry name" value="SLC41 divalent cation transporters, integral membrane domain"/>
    <property type="match status" value="1"/>
</dbReference>
<comment type="function">
    <text evidence="8">Acts as a magnesium transporter.</text>
</comment>
<feature type="transmembrane region" description="Helical" evidence="8">
    <location>
        <begin position="429"/>
        <end position="450"/>
    </location>
</feature>
<dbReference type="NCBIfam" id="TIGR00400">
    <property type="entry name" value="mgtE"/>
    <property type="match status" value="1"/>
</dbReference>
<comment type="similarity">
    <text evidence="2 8">Belongs to the SLC41A transporter family.</text>
</comment>
<dbReference type="Gene3D" id="1.25.60.10">
    <property type="entry name" value="MgtE N-terminal domain-like"/>
    <property type="match status" value="1"/>
</dbReference>
<feature type="domain" description="Magnesium transporter MgtE intracellular" evidence="9">
    <location>
        <begin position="35"/>
        <end position="138"/>
    </location>
</feature>
<dbReference type="PANTHER" id="PTHR43773">
    <property type="entry name" value="MAGNESIUM TRANSPORTER MGTE"/>
    <property type="match status" value="1"/>
</dbReference>
<comment type="caution">
    <text evidence="10">The sequence shown here is derived from an EMBL/GenBank/DDBJ whole genome shotgun (WGS) entry which is preliminary data.</text>
</comment>
<dbReference type="EMBL" id="PNQX01000001">
    <property type="protein sequence ID" value="PMQ20090.1"/>
    <property type="molecule type" value="Genomic_DNA"/>
</dbReference>
<sequence length="451" mass="48003">MISPEKVDFSTISCTLRSHLNRADLHLAAALLAGLGTAQCVAHLVALDATDAAVAYRLLDKQTAVRVFQELDAAVQAELVRSLQSETVIDAFTQLGVAGRVALLDELPAIVATKLLAGLSKDERQSTGILLGYPEASVGRTMNPEFLATHPLLSVAQTIERLSSQLERTEQPGLIMVIDNERRLLGALKLSKLLTEPAQRPVAELYRPSPSIQATDAEIKAARLATDQKLSLLPVLDQEGRLLGVVSLPVAIQILEDAEERRTARSAGAEPLYRPYLGTPLRQLVKARITWLLVLAIGATLTVKVLSSFEETLESMVVLSLFIPLIVGIGGNTGNQAATTVTRALAMGDVRGSDFWRVLLREVRIGAALGSCLGAAAWAITGIIFDPRIGLVIGISLLALCSIAAAIGGVMPIIGKFFKVDPAVFSNPFISTFVDAAGLIVYLSVAVLILG</sequence>
<evidence type="ECO:0000313" key="10">
    <source>
        <dbReference type="EMBL" id="PMQ20090.1"/>
    </source>
</evidence>
<feature type="transmembrane region" description="Helical" evidence="8">
    <location>
        <begin position="392"/>
        <end position="414"/>
    </location>
</feature>
<feature type="transmembrane region" description="Helical" evidence="8">
    <location>
        <begin position="365"/>
        <end position="385"/>
    </location>
</feature>
<name>A0A2N7S1R9_9MICC</name>
<dbReference type="InterPro" id="IPR006669">
    <property type="entry name" value="MgtE_transporter"/>
</dbReference>
<dbReference type="AlphaFoldDB" id="A0A2N7S1R9"/>
<dbReference type="InterPro" id="IPR006668">
    <property type="entry name" value="Mg_transptr_MgtE_intracell_dom"/>
</dbReference>
<organism evidence="10 11">
    <name type="scientific">Glutamicibacter arilaitensis</name>
    <dbReference type="NCBI Taxonomy" id="256701"/>
    <lineage>
        <taxon>Bacteria</taxon>
        <taxon>Bacillati</taxon>
        <taxon>Actinomycetota</taxon>
        <taxon>Actinomycetes</taxon>
        <taxon>Micrococcales</taxon>
        <taxon>Micrococcaceae</taxon>
        <taxon>Glutamicibacter</taxon>
    </lineage>
</organism>
<keyword evidence="3 8" id="KW-0813">Transport</keyword>
<protein>
    <recommendedName>
        <fullName evidence="8">Magnesium transporter MgtE</fullName>
    </recommendedName>
</protein>
<keyword evidence="5 8" id="KW-0460">Magnesium</keyword>
<dbReference type="GO" id="GO:0015095">
    <property type="term" value="F:magnesium ion transmembrane transporter activity"/>
    <property type="evidence" value="ECO:0007669"/>
    <property type="project" value="UniProtKB-UniRule"/>
</dbReference>
<keyword evidence="6 8" id="KW-1133">Transmembrane helix</keyword>
<keyword evidence="8" id="KW-0479">Metal-binding</keyword>
<proteinExistence type="inferred from homology"/>
<dbReference type="RefSeq" id="WP_102597253.1">
    <property type="nucleotide sequence ID" value="NZ_JBQDJG010000077.1"/>
</dbReference>
<evidence type="ECO:0000256" key="5">
    <source>
        <dbReference type="ARBA" id="ARBA00022842"/>
    </source>
</evidence>
<dbReference type="SUPFAM" id="SSF54631">
    <property type="entry name" value="CBS-domain pair"/>
    <property type="match status" value="1"/>
</dbReference>
<accession>A0A2N7S1R9</accession>
<dbReference type="InterPro" id="IPR046342">
    <property type="entry name" value="CBS_dom_sf"/>
</dbReference>
<dbReference type="InterPro" id="IPR006667">
    <property type="entry name" value="SLC41_membr_dom"/>
</dbReference>
<dbReference type="Proteomes" id="UP000235739">
    <property type="component" value="Unassembled WGS sequence"/>
</dbReference>
<dbReference type="SUPFAM" id="SSF161093">
    <property type="entry name" value="MgtE membrane domain-like"/>
    <property type="match status" value="1"/>
</dbReference>
<evidence type="ECO:0000259" key="9">
    <source>
        <dbReference type="SMART" id="SM00924"/>
    </source>
</evidence>
<dbReference type="GO" id="GO:0005886">
    <property type="term" value="C:plasma membrane"/>
    <property type="evidence" value="ECO:0007669"/>
    <property type="project" value="UniProtKB-SubCell"/>
</dbReference>
<dbReference type="Pfam" id="PF01769">
    <property type="entry name" value="MgtE"/>
    <property type="match status" value="1"/>
</dbReference>
<dbReference type="GO" id="GO:0046872">
    <property type="term" value="F:metal ion binding"/>
    <property type="evidence" value="ECO:0007669"/>
    <property type="project" value="UniProtKB-KW"/>
</dbReference>
<evidence type="ECO:0000313" key="11">
    <source>
        <dbReference type="Proteomes" id="UP000235739"/>
    </source>
</evidence>
<dbReference type="Gene3D" id="3.10.580.10">
    <property type="entry name" value="CBS-domain"/>
    <property type="match status" value="1"/>
</dbReference>